<dbReference type="AlphaFoldDB" id="A0A6F9DG51"/>
<feature type="region of interest" description="Disordered" evidence="1">
    <location>
        <begin position="649"/>
        <end position="725"/>
    </location>
</feature>
<feature type="compositionally biased region" description="Polar residues" evidence="1">
    <location>
        <begin position="348"/>
        <end position="364"/>
    </location>
</feature>
<proteinExistence type="evidence at transcript level"/>
<organism evidence="2">
    <name type="scientific">Phallusia mammillata</name>
    <dbReference type="NCBI Taxonomy" id="59560"/>
    <lineage>
        <taxon>Eukaryota</taxon>
        <taxon>Metazoa</taxon>
        <taxon>Chordata</taxon>
        <taxon>Tunicata</taxon>
        <taxon>Ascidiacea</taxon>
        <taxon>Phlebobranchia</taxon>
        <taxon>Ascidiidae</taxon>
        <taxon>Phallusia</taxon>
    </lineage>
</organism>
<evidence type="ECO:0000256" key="1">
    <source>
        <dbReference type="SAM" id="MobiDB-lite"/>
    </source>
</evidence>
<dbReference type="InterPro" id="IPR039946">
    <property type="entry name" value="ZN839"/>
</dbReference>
<reference evidence="2" key="1">
    <citation type="submission" date="2020-04" db="EMBL/GenBank/DDBJ databases">
        <authorList>
            <person name="Neveu A P."/>
        </authorList>
    </citation>
    <scope>NUCLEOTIDE SEQUENCE</scope>
    <source>
        <tissue evidence="2">Whole embryo</tissue>
    </source>
</reference>
<name>A0A6F9DG51_9ASCI</name>
<feature type="compositionally biased region" description="Polar residues" evidence="1">
    <location>
        <begin position="653"/>
        <end position="677"/>
    </location>
</feature>
<accession>A0A6F9DG51</accession>
<sequence length="835" mass="90842">MTEEVAESITLDAETLIEDAVAAVQDGTEGEVTQESDIVSKAFTSVEEDNSEVQYVTMTPEEAAAAGVVEDEQVVTTSLQFDPANPSVLYTADGTLINQSDLSPEEQALVQAALQQHLAEQEAEQQLAMIDQSAIETDKTVTADGSETGVTSTSTNLLAQASTNIGSDPVATITATSSDAAESVASSVNLASPNTNASQIVQTLANNVRRQQEYMKAQHLLNQVKQQEMGGGYSRFEEKIVIRQGQPQVVKVPVKTPMPKKQPEIPAALANLMPKIEVGKDGSQVIRIHQSQITADQLKSLQENPNVRLVFRPASSSKGQSRPNIPGMPSTGPRKRGRPRKNMVSPAIMNSSYDQQMDDSSPPSKTRYGRMTKQPYYQKDYASPNGEVEDGDEDYRLPSMPSIPRPQHVPGRRGRPPGALNRSTLDKQAYRRSNSYAHKIEALREQEEIHDDDVTTARLAITSQKPVLSSVEQAISTRRKNRLRELLSACSEDEIMEVALPHLARVFSLWEFLVMKVEKNKLSRVYFADVYKEYEALHKYVCRLTDKYKETIDAQKSEIPEEKKEDDNTIEQNAKDALDRNKNTMVTIRCKKTAESLGLDQNELEDAVISLLDSEPLQKPAVPTAEITQNSLLAAVAANQISTVVGQVEDSNKPVQTEATSTNSPLVVTEASGNGEQSDMPALAPLNTDSAATTNKKGDEDAAPSEAMDVDQATGDQPAEAKQPQEDAQVVTTLAEGHTVIAPSSDSAQIIQIGTGDDKQFIEVPEGYTLIQTPEGLVMSQPGTTLSQAEDGTIYVTQEDGTTAPLDSQKGVPLETVESLLSLDGQQPAQEQQQQ</sequence>
<feature type="compositionally biased region" description="Polar residues" evidence="1">
    <location>
        <begin position="314"/>
        <end position="323"/>
    </location>
</feature>
<dbReference type="PANTHER" id="PTHR16116:SF5">
    <property type="entry name" value="ZINC FINGER PROTEIN 839"/>
    <property type="match status" value="1"/>
</dbReference>
<dbReference type="EMBL" id="LR786575">
    <property type="protein sequence ID" value="CAB3262188.1"/>
    <property type="molecule type" value="mRNA"/>
</dbReference>
<protein>
    <submittedName>
        <fullName evidence="2">Uncharacterized protein LOC100178511</fullName>
    </submittedName>
</protein>
<evidence type="ECO:0000313" key="2">
    <source>
        <dbReference type="EMBL" id="CAB3262188.1"/>
    </source>
</evidence>
<feature type="region of interest" description="Disordered" evidence="1">
    <location>
        <begin position="312"/>
        <end position="431"/>
    </location>
</feature>
<gene>
    <name evidence="2" type="primary">LOC100178511</name>
</gene>
<dbReference type="PANTHER" id="PTHR16116">
    <property type="entry name" value="ZINC FINGER PROTEIN 839"/>
    <property type="match status" value="1"/>
</dbReference>